<dbReference type="Proteomes" id="UP000431401">
    <property type="component" value="Unassembled WGS sequence"/>
</dbReference>
<dbReference type="EMBL" id="WEGI01000012">
    <property type="protein sequence ID" value="MQY29711.1"/>
    <property type="molecule type" value="Genomic_DNA"/>
</dbReference>
<name>A0A7K0DVA8_9NOCA</name>
<gene>
    <name evidence="1" type="ORF">NRB56_53040</name>
</gene>
<accession>A0A7K0DVA8</accession>
<dbReference type="NCBIfam" id="NF040565">
    <property type="entry name" value="SCO2521_fam"/>
    <property type="match status" value="1"/>
</dbReference>
<organism evidence="1 2">
    <name type="scientific">Nocardia aurantia</name>
    <dbReference type="NCBI Taxonomy" id="2585199"/>
    <lineage>
        <taxon>Bacteria</taxon>
        <taxon>Bacillati</taxon>
        <taxon>Actinomycetota</taxon>
        <taxon>Actinomycetes</taxon>
        <taxon>Mycobacteriales</taxon>
        <taxon>Nocardiaceae</taxon>
        <taxon>Nocardia</taxon>
    </lineage>
</organism>
<evidence type="ECO:0000313" key="1">
    <source>
        <dbReference type="EMBL" id="MQY29711.1"/>
    </source>
</evidence>
<protein>
    <submittedName>
        <fullName evidence="1">Uncharacterized protein</fullName>
    </submittedName>
</protein>
<comment type="caution">
    <text evidence="1">The sequence shown here is derived from an EMBL/GenBank/DDBJ whole genome shotgun (WGS) entry which is preliminary data.</text>
</comment>
<proteinExistence type="predicted"/>
<keyword evidence="2" id="KW-1185">Reference proteome</keyword>
<evidence type="ECO:0000313" key="2">
    <source>
        <dbReference type="Proteomes" id="UP000431401"/>
    </source>
</evidence>
<reference evidence="1 2" key="1">
    <citation type="submission" date="2019-10" db="EMBL/GenBank/DDBJ databases">
        <title>Nocardia macrotermitis sp. nov. and Nocardia aurantia sp. nov., isolated from the gut of fungus growing-termite Macrotermes natalensis.</title>
        <authorList>
            <person name="Benndorf R."/>
            <person name="Schwitalla J."/>
            <person name="Martin K."/>
            <person name="De Beer W."/>
            <person name="Kaster A.-K."/>
            <person name="Vollmers J."/>
            <person name="Poulsen M."/>
            <person name="Beemelmanns C."/>
        </authorList>
    </citation>
    <scope>NUCLEOTIDE SEQUENCE [LARGE SCALE GENOMIC DNA]</scope>
    <source>
        <strain evidence="1 2">RB56</strain>
    </source>
</reference>
<sequence length="330" mass="35461">MSSALVCAAEPVVSVLGEIHTCLLPSRGVLDTSAVVELLGTVKPGSTVTSRERPVPLAVSPSRVEGVDCLLIPASGKQVHIIGTVASHVVVVGGRILQSSTVSRVVPANSRARRPWSHYLSVPGTVEVVSKLGADAGARLADGFLGQGGGGDRLDLASISQRMSTSVRVDPRLDQGVPFRAGTTRLRWAVEIGTPGERPGFVFRLDTDSRRSVRLIVPESEVTAAQRFCEDLAVHDWLLTTIGQVADRFGPADQEVGRLLDQLAPILEQLAPLWMPGAHTPAALRRSWDRLEADPGFTRQWTARVGQLRDRMSTATLHALRNSKISSSDW</sequence>
<dbReference type="OrthoDB" id="3210171at2"/>
<dbReference type="InterPro" id="IPR049749">
    <property type="entry name" value="SCO2521-like"/>
</dbReference>
<dbReference type="AlphaFoldDB" id="A0A7K0DVA8"/>
<dbReference type="RefSeq" id="WP_153346853.1">
    <property type="nucleotide sequence ID" value="NZ_WEGI01000012.1"/>
</dbReference>